<gene>
    <name evidence="2" type="ORF">AMS68_004155</name>
</gene>
<dbReference type="Proteomes" id="UP000503462">
    <property type="component" value="Chromosome 3"/>
</dbReference>
<dbReference type="OrthoDB" id="2522565at2759"/>
<evidence type="ECO:0000256" key="1">
    <source>
        <dbReference type="SAM" id="MobiDB-lite"/>
    </source>
</evidence>
<dbReference type="EMBL" id="CP051141">
    <property type="protein sequence ID" value="QIW98637.1"/>
    <property type="molecule type" value="Genomic_DNA"/>
</dbReference>
<feature type="region of interest" description="Disordered" evidence="1">
    <location>
        <begin position="77"/>
        <end position="103"/>
    </location>
</feature>
<evidence type="ECO:0000313" key="2">
    <source>
        <dbReference type="EMBL" id="QIW98637.1"/>
    </source>
</evidence>
<sequence length="484" mass="54614">MLKLNSTRLLLGAAGILTILIFGFFARSGGLTEQGTRPYIPQWQDAHEALHQDPPLQEPTIELIPEPANVPYMAASPSSIPQPTQIATGATESQNAGSGSLSTQWDKEAYTQVSSRMSSDGKWFPINFGDYNSYNPNLIPHPWKNDTWVMIAQGKQDEDDPKGGPVYSLELVCDAEYIDGKMKCTRSPISVPIASTVSDHCTDKLAWFNYFIGPNDPRVFFGPDRPYITYGSASQYTCLGQWIHDLRRLVKWDSAEALDRTQRFFWPTELQRPKPYGGVEKNWFAFWDAAGEMYLHYNIYPSRSFAGVSTDGSSITEDLAPQSARKDNRCLQEYMPKLGAEEHIHQATNSLAITMCSRRDSSCDKVKNTFIFTIFHHKLYNNNHNLYEPYVMSFHQSPPFGIHSIASKPFWINGRGKPGETTSDRPAGQSQMMYITSMSWKDRNTTYQGYMDDDLMISFGVEDRAAGAIDVRAGDLFQQHHICT</sequence>
<organism evidence="2 3">
    <name type="scientific">Peltaster fructicola</name>
    <dbReference type="NCBI Taxonomy" id="286661"/>
    <lineage>
        <taxon>Eukaryota</taxon>
        <taxon>Fungi</taxon>
        <taxon>Dikarya</taxon>
        <taxon>Ascomycota</taxon>
        <taxon>Pezizomycotina</taxon>
        <taxon>Dothideomycetes</taxon>
        <taxon>Dothideomycetes incertae sedis</taxon>
        <taxon>Peltaster</taxon>
    </lineage>
</organism>
<proteinExistence type="predicted"/>
<keyword evidence="3" id="KW-1185">Reference proteome</keyword>
<protein>
    <submittedName>
        <fullName evidence="2">Uncharacterized protein</fullName>
    </submittedName>
</protein>
<name>A0A6H0XVK4_9PEZI</name>
<evidence type="ECO:0000313" key="3">
    <source>
        <dbReference type="Proteomes" id="UP000503462"/>
    </source>
</evidence>
<accession>A0A6H0XVK4</accession>
<reference evidence="2 3" key="1">
    <citation type="journal article" date="2016" name="Sci. Rep.">
        <title>Peltaster fructicola genome reveals evolution from an invasive phytopathogen to an ectophytic parasite.</title>
        <authorList>
            <person name="Xu C."/>
            <person name="Chen H."/>
            <person name="Gleason M.L."/>
            <person name="Xu J.R."/>
            <person name="Liu H."/>
            <person name="Zhang R."/>
            <person name="Sun G."/>
        </authorList>
    </citation>
    <scope>NUCLEOTIDE SEQUENCE [LARGE SCALE GENOMIC DNA]</scope>
    <source>
        <strain evidence="2 3">LNHT1506</strain>
    </source>
</reference>
<dbReference type="AlphaFoldDB" id="A0A6H0XVK4"/>